<proteinExistence type="predicted"/>
<evidence type="ECO:0000313" key="1">
    <source>
        <dbReference type="EMBL" id="KAG9225625.1"/>
    </source>
</evidence>
<gene>
    <name evidence="1" type="ORF">CCMSSC00406_0003128</name>
</gene>
<reference evidence="1 2" key="1">
    <citation type="journal article" date="2021" name="Appl. Environ. Microbiol.">
        <title>Genetic linkage and physical mapping for an oyster mushroom Pleurotus cornucopiae and QTL analysis for the trait cap color.</title>
        <authorList>
            <person name="Zhang Y."/>
            <person name="Gao W."/>
            <person name="Sonnenberg A."/>
            <person name="Chen Q."/>
            <person name="Zhang J."/>
            <person name="Huang C."/>
        </authorList>
    </citation>
    <scope>NUCLEOTIDE SEQUENCE [LARGE SCALE GENOMIC DNA]</scope>
    <source>
        <strain evidence="1">CCMSSC00406</strain>
    </source>
</reference>
<sequence length="1148" mass="130018">MDPCSPPSPPPPPPAPSPPPRYMASGRRMRMNCGRLPTRFRDILPQAPPANVTSEPAAVAELPRLPRVLLIVRDQLATMVNTFGMWRDYLHRPSFDPDQSVAPDDLTNRARFPSNDTVDPAPVQAAPNEKPPWPFASMTVWRFMNWLNNGSSTKSETDADRLVHEVLLQPDFKVTDLHEFNANRENKRLDQASSVSPGPFDKFKTANINISVPSGDKNKPPATHSIPGLYYRDLISVIKTAFHDPIALKYHLSPFKLFHQTPGLSKSEHVYGELYTSDEFIHEHDRVQRSPVPPDDPNCKREKVVAALMYWSDSTHLANFGTAKLWPIYMFLGNLSKYIRAQPTSGACHHVAYLPSLPDTFEDWVKDFHVKWSTQKGDILTHCRKELFHAVWKHLLNDEFLTAYKYGIVIKCIDGVERRVYPRIFTYSADYPEKVLIATIRDKGMCPCPRCLVSKAALDKMGLRRDRTMRETLRRIPMDLVQRARKFIYETALPIGGAAVNSLLKASSSIPIINAFASRLTDAARANDVFDTSRILVVDLLHEFELGVWKALFTHLIRMLYASPDGGKLVNELNERFRLTPTFGNSTIRKFANNASDMKKLAARDFEDLLQCSIPAFSGLLDEPHNKRLMKLLYLMAQWHSLAKLRMHTDTTVTYLDDLTTKLGNIMRDFEKLTCSEYNTVELPKETAARIRRQAQSAQKATETVATSQQPATGGKKGRKLNLFTYKWHALGDYTRTIKLFGTTDSYSTQIGELAHRIVKRLYAITNKQDATGQIAKHYRHERALASSREAVKKHFMKSRIQRAHPLPSHPHEELPAAPAEQLDAPLECHYVISPSRSQPIILSNFLKNGVADPARKDFLPKLQDHILGRLKKDSSFNASDLTLGYTDEERNTVRILGNKIFSVQTMRINFTSYDVRRDQDCINPRTDNRDIVLCAPNGDDDTYWYARVLGIFHANVLLHDNYSGVSQQPCHIEFLWVQWFGSISGYQHGMRQSKLPKVGFVEDNISDDNYAFGFLDPSLVLRACHLIPDFHTGRSNDRLAAYPGSFARRPGETDDWAEFYVNIFVDRDMCMRYFPGGGIGHRTSHTQLSPDNVDPDVEMEGEEGEIEGEGETNSDTEDESDVASESDGVDSDEEGLDLDAQHGFDSL</sequence>
<protein>
    <submittedName>
        <fullName evidence="1">Uncharacterized protein</fullName>
    </submittedName>
</protein>
<evidence type="ECO:0000313" key="2">
    <source>
        <dbReference type="Proteomes" id="UP000824881"/>
    </source>
</evidence>
<name>A0ACB7J5U0_PLECO</name>
<dbReference type="EMBL" id="WQMT02000002">
    <property type="protein sequence ID" value="KAG9225625.1"/>
    <property type="molecule type" value="Genomic_DNA"/>
</dbReference>
<organism evidence="1 2">
    <name type="scientific">Pleurotus cornucopiae</name>
    <name type="common">Cornucopia mushroom</name>
    <dbReference type="NCBI Taxonomy" id="5321"/>
    <lineage>
        <taxon>Eukaryota</taxon>
        <taxon>Fungi</taxon>
        <taxon>Dikarya</taxon>
        <taxon>Basidiomycota</taxon>
        <taxon>Agaricomycotina</taxon>
        <taxon>Agaricomycetes</taxon>
        <taxon>Agaricomycetidae</taxon>
        <taxon>Agaricales</taxon>
        <taxon>Pleurotineae</taxon>
        <taxon>Pleurotaceae</taxon>
        <taxon>Pleurotus</taxon>
    </lineage>
</organism>
<accession>A0ACB7J5U0</accession>
<dbReference type="Proteomes" id="UP000824881">
    <property type="component" value="Unassembled WGS sequence"/>
</dbReference>
<keyword evidence="2" id="KW-1185">Reference proteome</keyword>
<comment type="caution">
    <text evidence="1">The sequence shown here is derived from an EMBL/GenBank/DDBJ whole genome shotgun (WGS) entry which is preliminary data.</text>
</comment>